<dbReference type="SMART" id="SM00487">
    <property type="entry name" value="DEXDc"/>
    <property type="match status" value="1"/>
</dbReference>
<evidence type="ECO:0000256" key="2">
    <source>
        <dbReference type="SAM" id="MobiDB-lite"/>
    </source>
</evidence>
<feature type="domain" description="Helicase C-terminal" evidence="4">
    <location>
        <begin position="502"/>
        <end position="656"/>
    </location>
</feature>
<evidence type="ECO:0000313" key="6">
    <source>
        <dbReference type="Proteomes" id="UP000753908"/>
    </source>
</evidence>
<proteinExistence type="predicted"/>
<dbReference type="PROSITE" id="PS51192">
    <property type="entry name" value="HELICASE_ATP_BIND_1"/>
    <property type="match status" value="1"/>
</dbReference>
<dbReference type="GO" id="GO:0004386">
    <property type="term" value="F:helicase activity"/>
    <property type="evidence" value="ECO:0007669"/>
    <property type="project" value="UniProtKB-KW"/>
</dbReference>
<dbReference type="PROSITE" id="PS51194">
    <property type="entry name" value="HELICASE_CTER"/>
    <property type="match status" value="1"/>
</dbReference>
<dbReference type="InterPro" id="IPR038718">
    <property type="entry name" value="SNF2-like_sf"/>
</dbReference>
<evidence type="ECO:0000259" key="3">
    <source>
        <dbReference type="PROSITE" id="PS51192"/>
    </source>
</evidence>
<reference evidence="5" key="2">
    <citation type="journal article" date="2022" name="Microbiol. Resour. Announc.">
        <title>Metagenome Sequencing to Explore Phylogenomics of Terrestrial Cyanobacteria.</title>
        <authorList>
            <person name="Ward R.D."/>
            <person name="Stajich J.E."/>
            <person name="Johansen J.R."/>
            <person name="Huntemann M."/>
            <person name="Clum A."/>
            <person name="Foster B."/>
            <person name="Foster B."/>
            <person name="Roux S."/>
            <person name="Palaniappan K."/>
            <person name="Varghese N."/>
            <person name="Mukherjee S."/>
            <person name="Reddy T.B.K."/>
            <person name="Daum C."/>
            <person name="Copeland A."/>
            <person name="Chen I.A."/>
            <person name="Ivanova N.N."/>
            <person name="Kyrpides N.C."/>
            <person name="Shapiro N."/>
            <person name="Eloe-Fadrosh E.A."/>
            <person name="Pietrasiak N."/>
        </authorList>
    </citation>
    <scope>NUCLEOTIDE SEQUENCE</scope>
    <source>
        <strain evidence="5">CPER-KK1</strain>
    </source>
</reference>
<dbReference type="InterPro" id="IPR000330">
    <property type="entry name" value="SNF2_N"/>
</dbReference>
<dbReference type="InterPro" id="IPR001650">
    <property type="entry name" value="Helicase_C-like"/>
</dbReference>
<organism evidence="5 6">
    <name type="scientific">Symplocastrum torsivum CPER-KK1</name>
    <dbReference type="NCBI Taxonomy" id="450513"/>
    <lineage>
        <taxon>Bacteria</taxon>
        <taxon>Bacillati</taxon>
        <taxon>Cyanobacteriota</taxon>
        <taxon>Cyanophyceae</taxon>
        <taxon>Oscillatoriophycideae</taxon>
        <taxon>Oscillatoriales</taxon>
        <taxon>Microcoleaceae</taxon>
        <taxon>Symplocastrum</taxon>
    </lineage>
</organism>
<feature type="region of interest" description="Disordered" evidence="2">
    <location>
        <begin position="681"/>
        <end position="712"/>
    </location>
</feature>
<sequence>MFLISGIARQITRIASGVRSPEIYLLSGWMMESAVVYRHSFQFPAIFTSDNLCLVMTRSSPSGDLLLETPKVYEIQQPLFVPKIQSSAGISIPQPEVYDLTDWFLEGVTCSQNYLDLLTPTKTFKYEKVLTPAPQVSENLFCALGEPDIFGQYFGQVQQKQSNSDGEDKQAVGRKPSRDKILTRSPSQWELLLPVLLPPLSLEFPKELDFYHELRGYQQEGIRWLVDQPSALLADEMGTGKTVQAVNALRLLFRQGKIRSVLIVCPPAVIGSVDLTIETGSSEGWSGHFYHWASELEVAVIRGGNQEQRKLAWERPFHVYITTYDTLRTDIRNQVLTDWNKFDCIILDEAQKIKNRETKTSQAIRCLQSEYRWALTGTPIENSLDDVKSLFAFIRPATFRGSVEDSPEAVKAAIDPYMLRRLKQDVLQELPDKVRQEDWLELDEYQKADYNRTLQAGRQKIETSLGVEQTIQVRQHIFALLGELKQICNFAKERSESPKTELLLEYLETIAANKNQVLIFSQYRKEGTDKIARLLDDKGIKYVIYTGKISNQQKNQAVRDFRCNPDITVFLATIDTAGYGITLTEATYVIHFDHPWNPAKMQNAEDRTHRIGQKSSVTVYSFWMKGTVEERIKKKLIDKRLLVENTVDELAVEAIENSLSTEDWLDIFGIKPVARTVQVKAKPASIPQPEVPAERKAQPKPTSVKRPKSTSNQFIKATIESNQMSNDRLCTVEEHLELLRQQIAGKEKAKILAPFEEHTRIELGIQELRKQMRPFEEEYWQLLATRSTQVEIAEPEAEIVVAELVEQVGQLQTSRQYPDELLQLLQKIYIEVSKPGTPAAAKLKGAMSMFPPFVSLGYEVEIDTENFCRTHLPTFTKWYKALAKK</sequence>
<evidence type="ECO:0000259" key="4">
    <source>
        <dbReference type="PROSITE" id="PS51194"/>
    </source>
</evidence>
<evidence type="ECO:0000313" key="5">
    <source>
        <dbReference type="EMBL" id="MBW4545207.1"/>
    </source>
</evidence>
<protein>
    <submittedName>
        <fullName evidence="5">DEAD/DEAH box helicase</fullName>
    </submittedName>
</protein>
<dbReference type="GO" id="GO:0005524">
    <property type="term" value="F:ATP binding"/>
    <property type="evidence" value="ECO:0007669"/>
    <property type="project" value="InterPro"/>
</dbReference>
<dbReference type="SMART" id="SM00490">
    <property type="entry name" value="HELICc"/>
    <property type="match status" value="1"/>
</dbReference>
<dbReference type="CDD" id="cd18793">
    <property type="entry name" value="SF2_C_SNF"/>
    <property type="match status" value="1"/>
</dbReference>
<keyword evidence="1" id="KW-0378">Hydrolase</keyword>
<gene>
    <name evidence="5" type="ORF">KME25_12280</name>
</gene>
<dbReference type="InterPro" id="IPR049730">
    <property type="entry name" value="SNF2/RAD54-like_C"/>
</dbReference>
<dbReference type="InterPro" id="IPR014001">
    <property type="entry name" value="Helicase_ATP-bd"/>
</dbReference>
<dbReference type="GO" id="GO:0016787">
    <property type="term" value="F:hydrolase activity"/>
    <property type="evidence" value="ECO:0007669"/>
    <property type="project" value="UniProtKB-KW"/>
</dbReference>
<dbReference type="Gene3D" id="3.40.50.10810">
    <property type="entry name" value="Tandem AAA-ATPase domain"/>
    <property type="match status" value="1"/>
</dbReference>
<dbReference type="Pfam" id="PF00271">
    <property type="entry name" value="Helicase_C"/>
    <property type="match status" value="1"/>
</dbReference>
<dbReference type="InterPro" id="IPR027417">
    <property type="entry name" value="P-loop_NTPase"/>
</dbReference>
<feature type="domain" description="Helicase ATP-binding" evidence="3">
    <location>
        <begin position="222"/>
        <end position="397"/>
    </location>
</feature>
<comment type="caution">
    <text evidence="5">The sequence shown here is derived from an EMBL/GenBank/DDBJ whole genome shotgun (WGS) entry which is preliminary data.</text>
</comment>
<dbReference type="SUPFAM" id="SSF52540">
    <property type="entry name" value="P-loop containing nucleoside triphosphate hydrolases"/>
    <property type="match status" value="2"/>
</dbReference>
<accession>A0A951PLM0</accession>
<name>A0A951PLM0_9CYAN</name>
<dbReference type="Pfam" id="PF00176">
    <property type="entry name" value="SNF2-rel_dom"/>
    <property type="match status" value="1"/>
</dbReference>
<keyword evidence="5" id="KW-0067">ATP-binding</keyword>
<dbReference type="PANTHER" id="PTHR10799">
    <property type="entry name" value="SNF2/RAD54 HELICASE FAMILY"/>
    <property type="match status" value="1"/>
</dbReference>
<dbReference type="AlphaFoldDB" id="A0A951PLM0"/>
<dbReference type="Proteomes" id="UP000753908">
    <property type="component" value="Unassembled WGS sequence"/>
</dbReference>
<dbReference type="CDD" id="cd17919">
    <property type="entry name" value="DEXHc_Snf"/>
    <property type="match status" value="1"/>
</dbReference>
<dbReference type="Gene3D" id="3.40.50.300">
    <property type="entry name" value="P-loop containing nucleotide triphosphate hydrolases"/>
    <property type="match status" value="1"/>
</dbReference>
<keyword evidence="5" id="KW-0547">Nucleotide-binding</keyword>
<evidence type="ECO:0000256" key="1">
    <source>
        <dbReference type="ARBA" id="ARBA00022801"/>
    </source>
</evidence>
<dbReference type="EMBL" id="JAHHIF010000013">
    <property type="protein sequence ID" value="MBW4545207.1"/>
    <property type="molecule type" value="Genomic_DNA"/>
</dbReference>
<keyword evidence="5" id="KW-0347">Helicase</keyword>
<reference evidence="5" key="1">
    <citation type="submission" date="2021-05" db="EMBL/GenBank/DDBJ databases">
        <authorList>
            <person name="Pietrasiak N."/>
            <person name="Ward R."/>
            <person name="Stajich J.E."/>
            <person name="Kurbessoian T."/>
        </authorList>
    </citation>
    <scope>NUCLEOTIDE SEQUENCE</scope>
    <source>
        <strain evidence="5">CPER-KK1</strain>
    </source>
</reference>